<comment type="caution">
    <text evidence="1">The sequence shown here is derived from an EMBL/GenBank/DDBJ whole genome shotgun (WGS) entry which is preliminary data.</text>
</comment>
<sequence>MSKIRSLKKIVKRLKRDVESLETELEDLDDCVNKDTVVDLIHEIVLSLINEKGKSSSYSSKTSEESDSAETFEKLIDELTTKNLDSTENIITQSSSVPTGENNPESVNFLNLYRQIVKAEDGNKKAIQDIIRAYYNFGHDLKKRLKYHKKNHKKQ</sequence>
<feature type="non-terminal residue" evidence="1">
    <location>
        <position position="155"/>
    </location>
</feature>
<dbReference type="EMBL" id="CAJVQC010011664">
    <property type="protein sequence ID" value="CAG8629843.1"/>
    <property type="molecule type" value="Genomic_DNA"/>
</dbReference>
<keyword evidence="2" id="KW-1185">Reference proteome</keyword>
<evidence type="ECO:0000313" key="2">
    <source>
        <dbReference type="Proteomes" id="UP000789920"/>
    </source>
</evidence>
<accession>A0ACA9N6X8</accession>
<gene>
    <name evidence="1" type="ORF">RPERSI_LOCUS7059</name>
</gene>
<organism evidence="1 2">
    <name type="scientific">Racocetra persica</name>
    <dbReference type="NCBI Taxonomy" id="160502"/>
    <lineage>
        <taxon>Eukaryota</taxon>
        <taxon>Fungi</taxon>
        <taxon>Fungi incertae sedis</taxon>
        <taxon>Mucoromycota</taxon>
        <taxon>Glomeromycotina</taxon>
        <taxon>Glomeromycetes</taxon>
        <taxon>Diversisporales</taxon>
        <taxon>Gigasporaceae</taxon>
        <taxon>Racocetra</taxon>
    </lineage>
</organism>
<proteinExistence type="predicted"/>
<name>A0ACA9N6X8_9GLOM</name>
<dbReference type="Proteomes" id="UP000789920">
    <property type="component" value="Unassembled WGS sequence"/>
</dbReference>
<reference evidence="1" key="1">
    <citation type="submission" date="2021-06" db="EMBL/GenBank/DDBJ databases">
        <authorList>
            <person name="Kallberg Y."/>
            <person name="Tangrot J."/>
            <person name="Rosling A."/>
        </authorList>
    </citation>
    <scope>NUCLEOTIDE SEQUENCE</scope>
    <source>
        <strain evidence="1">MA461A</strain>
    </source>
</reference>
<evidence type="ECO:0000313" key="1">
    <source>
        <dbReference type="EMBL" id="CAG8629843.1"/>
    </source>
</evidence>
<protein>
    <submittedName>
        <fullName evidence="1">9715_t:CDS:1</fullName>
    </submittedName>
</protein>